<keyword evidence="3" id="KW-0949">S-adenosyl-L-methionine</keyword>
<dbReference type="Proteomes" id="UP001147747">
    <property type="component" value="Unassembled WGS sequence"/>
</dbReference>
<dbReference type="GO" id="GO:0016740">
    <property type="term" value="F:transferase activity"/>
    <property type="evidence" value="ECO:0007669"/>
    <property type="project" value="UniProtKB-KW"/>
</dbReference>
<evidence type="ECO:0000256" key="3">
    <source>
        <dbReference type="ARBA" id="ARBA00022691"/>
    </source>
</evidence>
<sequence length="300" mass="33180">MAATKNTSNADRHQKWYDPDIEDVNPQIRHLLEAYSKVPSPGVVKHVNEIVRLNYLSIAELVNPNDHQRARGFAANPYPCIGHYRFLNLTLLTHPLYESILARLMSNPSATYLDLGCCFGQDLRQLVLDGVPSSQLIGLDIEGPLMDLGYELFLDHNTLESKFAVADIFQGESQGEPWAGLVARGVDVIHCSAFFHLFTLAEQFEAAKSVAKLVKNGGIIVGRQSGSVKPSEVPAIKPGSTSFRHDVRTLAELWEKVGAATGTKWKVEGSLDEVGVQNKGKNAVEDENSRRLLFTITREE</sequence>
<evidence type="ECO:0000256" key="1">
    <source>
        <dbReference type="ARBA" id="ARBA00005179"/>
    </source>
</evidence>
<comment type="caution">
    <text evidence="5">The sequence shown here is derived from an EMBL/GenBank/DDBJ whole genome shotgun (WGS) entry which is preliminary data.</text>
</comment>
<keyword evidence="2" id="KW-0808">Transferase</keyword>
<evidence type="ECO:0000313" key="6">
    <source>
        <dbReference type="Proteomes" id="UP001147747"/>
    </source>
</evidence>
<dbReference type="GeneID" id="81372657"/>
<dbReference type="PANTHER" id="PTHR35897">
    <property type="entry name" value="METHYLTRANSFERASE AUSD"/>
    <property type="match status" value="1"/>
</dbReference>
<dbReference type="PANTHER" id="PTHR35897:SF1">
    <property type="entry name" value="METHYLTRANSFERASE AUSD"/>
    <property type="match status" value="1"/>
</dbReference>
<dbReference type="Gene3D" id="3.40.50.150">
    <property type="entry name" value="Vaccinia Virus protein VP39"/>
    <property type="match status" value="1"/>
</dbReference>
<dbReference type="SUPFAM" id="SSF53335">
    <property type="entry name" value="S-adenosyl-L-methionine-dependent methyltransferases"/>
    <property type="match status" value="1"/>
</dbReference>
<name>A0A9W9VNT1_9EURO</name>
<comment type="pathway">
    <text evidence="1">Secondary metabolite biosynthesis.</text>
</comment>
<dbReference type="OrthoDB" id="2094832at2759"/>
<accession>A0A9W9VNT1</accession>
<keyword evidence="6" id="KW-1185">Reference proteome</keyword>
<comment type="similarity">
    <text evidence="4">Belongs to the class I-like SAM-binding methyltransferase superfamily.</text>
</comment>
<reference evidence="5" key="1">
    <citation type="submission" date="2022-12" db="EMBL/GenBank/DDBJ databases">
        <authorList>
            <person name="Petersen C."/>
        </authorList>
    </citation>
    <scope>NUCLEOTIDE SEQUENCE</scope>
    <source>
        <strain evidence="5">IBT 29677</strain>
    </source>
</reference>
<dbReference type="RefSeq" id="XP_056484297.1">
    <property type="nucleotide sequence ID" value="XM_056633677.1"/>
</dbReference>
<reference evidence="5" key="2">
    <citation type="journal article" date="2023" name="IMA Fungus">
        <title>Comparative genomic study of the Penicillium genus elucidates a diverse pangenome and 15 lateral gene transfer events.</title>
        <authorList>
            <person name="Petersen C."/>
            <person name="Sorensen T."/>
            <person name="Nielsen M.R."/>
            <person name="Sondergaard T.E."/>
            <person name="Sorensen J.L."/>
            <person name="Fitzpatrick D.A."/>
            <person name="Frisvad J.C."/>
            <person name="Nielsen K.L."/>
        </authorList>
    </citation>
    <scope>NUCLEOTIDE SEQUENCE</scope>
    <source>
        <strain evidence="5">IBT 29677</strain>
    </source>
</reference>
<dbReference type="AlphaFoldDB" id="A0A9W9VNT1"/>
<evidence type="ECO:0000313" key="5">
    <source>
        <dbReference type="EMBL" id="KAJ5386499.1"/>
    </source>
</evidence>
<protein>
    <recommendedName>
        <fullName evidence="7">Methyltransferase domain-containing protein</fullName>
    </recommendedName>
</protein>
<evidence type="ECO:0008006" key="7">
    <source>
        <dbReference type="Google" id="ProtNLM"/>
    </source>
</evidence>
<gene>
    <name evidence="5" type="ORF">N7509_009040</name>
</gene>
<dbReference type="InterPro" id="IPR029063">
    <property type="entry name" value="SAM-dependent_MTases_sf"/>
</dbReference>
<dbReference type="EMBL" id="JAPZBU010000009">
    <property type="protein sequence ID" value="KAJ5386499.1"/>
    <property type="molecule type" value="Genomic_DNA"/>
</dbReference>
<dbReference type="InterPro" id="IPR051654">
    <property type="entry name" value="Meroterpenoid_MTases"/>
</dbReference>
<organism evidence="5 6">
    <name type="scientific">Penicillium cosmopolitanum</name>
    <dbReference type="NCBI Taxonomy" id="1131564"/>
    <lineage>
        <taxon>Eukaryota</taxon>
        <taxon>Fungi</taxon>
        <taxon>Dikarya</taxon>
        <taxon>Ascomycota</taxon>
        <taxon>Pezizomycotina</taxon>
        <taxon>Eurotiomycetes</taxon>
        <taxon>Eurotiomycetidae</taxon>
        <taxon>Eurotiales</taxon>
        <taxon>Aspergillaceae</taxon>
        <taxon>Penicillium</taxon>
    </lineage>
</organism>
<evidence type="ECO:0000256" key="2">
    <source>
        <dbReference type="ARBA" id="ARBA00022679"/>
    </source>
</evidence>
<evidence type="ECO:0000256" key="4">
    <source>
        <dbReference type="ARBA" id="ARBA00038314"/>
    </source>
</evidence>
<proteinExistence type="inferred from homology"/>